<evidence type="ECO:0000256" key="1">
    <source>
        <dbReference type="SAM" id="SignalP"/>
    </source>
</evidence>
<proteinExistence type="predicted"/>
<comment type="caution">
    <text evidence="2">The sequence shown here is derived from an EMBL/GenBank/DDBJ whole genome shotgun (WGS) entry which is preliminary data.</text>
</comment>
<dbReference type="AlphaFoldDB" id="A0A5B7JQ97"/>
<organism evidence="2 3">
    <name type="scientific">Portunus trituberculatus</name>
    <name type="common">Swimming crab</name>
    <name type="synonym">Neptunus trituberculatus</name>
    <dbReference type="NCBI Taxonomy" id="210409"/>
    <lineage>
        <taxon>Eukaryota</taxon>
        <taxon>Metazoa</taxon>
        <taxon>Ecdysozoa</taxon>
        <taxon>Arthropoda</taxon>
        <taxon>Crustacea</taxon>
        <taxon>Multicrustacea</taxon>
        <taxon>Malacostraca</taxon>
        <taxon>Eumalacostraca</taxon>
        <taxon>Eucarida</taxon>
        <taxon>Decapoda</taxon>
        <taxon>Pleocyemata</taxon>
        <taxon>Brachyura</taxon>
        <taxon>Eubrachyura</taxon>
        <taxon>Portunoidea</taxon>
        <taxon>Portunidae</taxon>
        <taxon>Portuninae</taxon>
        <taxon>Portunus</taxon>
    </lineage>
</organism>
<protein>
    <submittedName>
        <fullName evidence="2">Uncharacterized protein</fullName>
    </submittedName>
</protein>
<dbReference type="Proteomes" id="UP000324222">
    <property type="component" value="Unassembled WGS sequence"/>
</dbReference>
<feature type="chain" id="PRO_5022881878" evidence="1">
    <location>
        <begin position="29"/>
        <end position="47"/>
    </location>
</feature>
<feature type="signal peptide" evidence="1">
    <location>
        <begin position="1"/>
        <end position="28"/>
    </location>
</feature>
<sequence length="47" mass="5009">MKCKTRIPSTLLLLTLSSPPSCPPPVSTNPPALPTYPPAHLLVKACR</sequence>
<evidence type="ECO:0000313" key="3">
    <source>
        <dbReference type="Proteomes" id="UP000324222"/>
    </source>
</evidence>
<keyword evidence="3" id="KW-1185">Reference proteome</keyword>
<gene>
    <name evidence="2" type="ORF">E2C01_090408</name>
</gene>
<accession>A0A5B7JQ97</accession>
<name>A0A5B7JQ97_PORTR</name>
<evidence type="ECO:0000313" key="2">
    <source>
        <dbReference type="EMBL" id="MPC95208.1"/>
    </source>
</evidence>
<keyword evidence="1" id="KW-0732">Signal</keyword>
<reference evidence="2 3" key="1">
    <citation type="submission" date="2019-05" db="EMBL/GenBank/DDBJ databases">
        <title>Another draft genome of Portunus trituberculatus and its Hox gene families provides insights of decapod evolution.</title>
        <authorList>
            <person name="Jeong J.-H."/>
            <person name="Song I."/>
            <person name="Kim S."/>
            <person name="Choi T."/>
            <person name="Kim D."/>
            <person name="Ryu S."/>
            <person name="Kim W."/>
        </authorList>
    </citation>
    <scope>NUCLEOTIDE SEQUENCE [LARGE SCALE GENOMIC DNA]</scope>
    <source>
        <tissue evidence="2">Muscle</tissue>
    </source>
</reference>
<dbReference type="EMBL" id="VSRR010101328">
    <property type="protein sequence ID" value="MPC95208.1"/>
    <property type="molecule type" value="Genomic_DNA"/>
</dbReference>